<evidence type="ECO:0000313" key="3">
    <source>
        <dbReference type="Proteomes" id="UP000762676"/>
    </source>
</evidence>
<organism evidence="2 3">
    <name type="scientific">Elysia marginata</name>
    <dbReference type="NCBI Taxonomy" id="1093978"/>
    <lineage>
        <taxon>Eukaryota</taxon>
        <taxon>Metazoa</taxon>
        <taxon>Spiralia</taxon>
        <taxon>Lophotrochozoa</taxon>
        <taxon>Mollusca</taxon>
        <taxon>Gastropoda</taxon>
        <taxon>Heterobranchia</taxon>
        <taxon>Euthyneura</taxon>
        <taxon>Panpulmonata</taxon>
        <taxon>Sacoglossa</taxon>
        <taxon>Placobranchoidea</taxon>
        <taxon>Plakobranchidae</taxon>
        <taxon>Elysia</taxon>
    </lineage>
</organism>
<dbReference type="AlphaFoldDB" id="A0AAV4FBD5"/>
<proteinExistence type="predicted"/>
<keyword evidence="1" id="KW-0812">Transmembrane</keyword>
<evidence type="ECO:0000256" key="1">
    <source>
        <dbReference type="SAM" id="Phobius"/>
    </source>
</evidence>
<dbReference type="EMBL" id="BMAT01011319">
    <property type="protein sequence ID" value="GFR70399.1"/>
    <property type="molecule type" value="Genomic_DNA"/>
</dbReference>
<name>A0AAV4FBD5_9GAST</name>
<protein>
    <submittedName>
        <fullName evidence="2">Uncharacterized protein</fullName>
    </submittedName>
</protein>
<keyword evidence="1" id="KW-0472">Membrane</keyword>
<comment type="caution">
    <text evidence="2">The sequence shown here is derived from an EMBL/GenBank/DDBJ whole genome shotgun (WGS) entry which is preliminary data.</text>
</comment>
<accession>A0AAV4FBD5</accession>
<dbReference type="Proteomes" id="UP000762676">
    <property type="component" value="Unassembled WGS sequence"/>
</dbReference>
<keyword evidence="1" id="KW-1133">Transmembrane helix</keyword>
<gene>
    <name evidence="2" type="ORF">ElyMa_005652500</name>
</gene>
<sequence length="126" mass="14541">MDVSSAYQRFSRHDTLVVITFSVLLEKIIMHLWVGYSPTVRLACSSEILKQSVSHPNGETLMSRVQRTCIESHGLSKVMGMIVFFHLDDEILRWPVLKGTTINAQYYKRCCKTISDLIFRRNDLDC</sequence>
<evidence type="ECO:0000313" key="2">
    <source>
        <dbReference type="EMBL" id="GFR70399.1"/>
    </source>
</evidence>
<reference evidence="2 3" key="1">
    <citation type="journal article" date="2021" name="Elife">
        <title>Chloroplast acquisition without the gene transfer in kleptoplastic sea slugs, Plakobranchus ocellatus.</title>
        <authorList>
            <person name="Maeda T."/>
            <person name="Takahashi S."/>
            <person name="Yoshida T."/>
            <person name="Shimamura S."/>
            <person name="Takaki Y."/>
            <person name="Nagai Y."/>
            <person name="Toyoda A."/>
            <person name="Suzuki Y."/>
            <person name="Arimoto A."/>
            <person name="Ishii H."/>
            <person name="Satoh N."/>
            <person name="Nishiyama T."/>
            <person name="Hasebe M."/>
            <person name="Maruyama T."/>
            <person name="Minagawa J."/>
            <person name="Obokata J."/>
            <person name="Shigenobu S."/>
        </authorList>
    </citation>
    <scope>NUCLEOTIDE SEQUENCE [LARGE SCALE GENOMIC DNA]</scope>
</reference>
<keyword evidence="3" id="KW-1185">Reference proteome</keyword>
<feature type="transmembrane region" description="Helical" evidence="1">
    <location>
        <begin position="16"/>
        <end position="36"/>
    </location>
</feature>